<evidence type="ECO:0000256" key="1">
    <source>
        <dbReference type="ARBA" id="ARBA00022729"/>
    </source>
</evidence>
<dbReference type="PROSITE" id="PS50835">
    <property type="entry name" value="IG_LIKE"/>
    <property type="match status" value="1"/>
</dbReference>
<feature type="non-terminal residue" evidence="7">
    <location>
        <position position="1039"/>
    </location>
</feature>
<organism evidence="7 8">
    <name type="scientific">Pterocles burchelli</name>
    <dbReference type="NCBI Taxonomy" id="2585816"/>
    <lineage>
        <taxon>Eukaryota</taxon>
        <taxon>Metazoa</taxon>
        <taxon>Chordata</taxon>
        <taxon>Craniata</taxon>
        <taxon>Vertebrata</taxon>
        <taxon>Euteleostomi</taxon>
        <taxon>Archelosauria</taxon>
        <taxon>Archosauria</taxon>
        <taxon>Dinosauria</taxon>
        <taxon>Saurischia</taxon>
        <taxon>Theropoda</taxon>
        <taxon>Coelurosauria</taxon>
        <taxon>Aves</taxon>
        <taxon>Neognathae</taxon>
        <taxon>Neoaves</taxon>
        <taxon>Columbimorphae</taxon>
        <taxon>Pterocliformes</taxon>
        <taxon>Pteroclidae</taxon>
        <taxon>Pterocles</taxon>
    </lineage>
</organism>
<feature type="region of interest" description="Disordered" evidence="5">
    <location>
        <begin position="213"/>
        <end position="232"/>
    </location>
</feature>
<sequence length="1039" mass="108727">EDGRIIVVKTGTFTLRTADTFDTGLYHCVGTNYNDADILTFRITVVDPHVEPGNVNGAQLSAPIGSTLVLPCTSTGVPDAAVSWVLPGHTVLHHSLRNKQVFDNGTLRIQGVTERDSGYFTCVAANRYGVDLLVSQVLIRKDRAALQQKRVAGGEREEGDGSGQAMLASAVTQPPPPAAWTANREPGASASRTRVAQKRNGHGTVTYRPYRDRTRRRFRGHRRQLGSSARRVDPQRWAAFLEKTKRNSASAEKRGEAATKPPSQARAFSAVPGDEEEISGDLPSPEEELLIPVTVTAAVSGRGRVRERVRAAGHGAAAGNTPAGKTSVPLAQAVTPLPSPPPQSVSPGSRRSQSHLTPTPANSGEGSDLSRVSAEGVKPSATADGAGRASTHPPAWHGLGYTGEGNLQHLQSGSTTPGTDGTDTSKSVDQIHVVTESLEKVSTNTDRQMSAVTAGEQRPEFGQDDYFHSARERVTPEPPLATATAAHQQAQGVRDVTARTPQALLQYGRRRKIPGRRRIVRPGRVPGMKEHRYNFGRPGSARGGTAVDIRLNVEYVPNLPTFNNLSSSINLFIPEAPLSPPSTMNVPLEYPVGAHPNTAFLGEEENEPGVRQKAATTVVPFIVTGIQHTAQGKAESSAPSRTNTDGVQPSSIRPPPTALGMAHGAAAPTHTVSTEGSPTPESVSPSTKPQTSPKSSQRGKMTQEPLFSSGAQKEVLKGVPNQQPGVSPATEVSTVLPKATAALSTSKMSPLHLMPVSTGVNQSRGFWSLNKPTRYGKNESEEHLPTAALRPASDPAASVTTESGGTGLQPTATPITAPQTNTKPTKSKTFRVGRRRGQRRRRPPKPSPSPAVTAGLSTAVRPPTHTAMPVVTAAPVVMTVGTLTVPARPTPANPPSTGTVLVTAVPALGTPEAPRHVSPAAIQPSAAPLPQQSSQPPTGPPDSRLVQTPTTPAHTTPGVSKPLGATKPSPVCATPGAEAAQHVGATATGGEKPHPDGEESIPQETQAAQPTFPAGSQPSAPAAAGDVTLPGTQHPTPPS</sequence>
<evidence type="ECO:0000256" key="4">
    <source>
        <dbReference type="ARBA" id="ARBA00023319"/>
    </source>
</evidence>
<dbReference type="InterPro" id="IPR036179">
    <property type="entry name" value="Ig-like_dom_sf"/>
</dbReference>
<dbReference type="Pfam" id="PF13927">
    <property type="entry name" value="Ig_3"/>
    <property type="match status" value="1"/>
</dbReference>
<keyword evidence="1" id="KW-0732">Signal</keyword>
<feature type="compositionally biased region" description="Basic residues" evidence="5">
    <location>
        <begin position="825"/>
        <end position="844"/>
    </location>
</feature>
<dbReference type="PANTHER" id="PTHR12231">
    <property type="entry name" value="CTX-RELATED TYPE I TRANSMEMBRANE PROTEIN"/>
    <property type="match status" value="1"/>
</dbReference>
<keyword evidence="3" id="KW-1015">Disulfide bond</keyword>
<dbReference type="InterPro" id="IPR013783">
    <property type="entry name" value="Ig-like_fold"/>
</dbReference>
<comment type="caution">
    <text evidence="7">The sequence shown here is derived from an EMBL/GenBank/DDBJ whole genome shotgun (WGS) entry which is preliminary data.</text>
</comment>
<evidence type="ECO:0000256" key="5">
    <source>
        <dbReference type="SAM" id="MobiDB-lite"/>
    </source>
</evidence>
<feature type="region of interest" description="Disordered" evidence="5">
    <location>
        <begin position="332"/>
        <end position="426"/>
    </location>
</feature>
<keyword evidence="4" id="KW-0393">Immunoglobulin domain</keyword>
<proteinExistence type="predicted"/>
<dbReference type="CDD" id="cd00096">
    <property type="entry name" value="Ig"/>
    <property type="match status" value="1"/>
</dbReference>
<dbReference type="Gene3D" id="2.60.40.10">
    <property type="entry name" value="Immunoglobulins"/>
    <property type="match status" value="1"/>
</dbReference>
<dbReference type="InterPro" id="IPR007110">
    <property type="entry name" value="Ig-like_dom"/>
</dbReference>
<feature type="non-terminal residue" evidence="7">
    <location>
        <position position="1"/>
    </location>
</feature>
<evidence type="ECO:0000256" key="2">
    <source>
        <dbReference type="ARBA" id="ARBA00022737"/>
    </source>
</evidence>
<keyword evidence="2" id="KW-0677">Repeat</keyword>
<feature type="region of interest" description="Disordered" evidence="5">
    <location>
        <begin position="924"/>
        <end position="1039"/>
    </location>
</feature>
<feature type="compositionally biased region" description="Low complexity" evidence="5">
    <location>
        <begin position="809"/>
        <end position="822"/>
    </location>
</feature>
<gene>
    <name evidence="7" type="primary">Igsf10_1</name>
    <name evidence="7" type="ORF">PTEBUR_R15256</name>
</gene>
<feature type="region of interest" description="Disordered" evidence="5">
    <location>
        <begin position="150"/>
        <end position="206"/>
    </location>
</feature>
<reference evidence="7 8" key="1">
    <citation type="submission" date="2019-09" db="EMBL/GenBank/DDBJ databases">
        <title>Bird 10,000 Genomes (B10K) Project - Family phase.</title>
        <authorList>
            <person name="Zhang G."/>
        </authorList>
    </citation>
    <scope>NUCLEOTIDE SEQUENCE [LARGE SCALE GENOMIC DNA]</scope>
    <source>
        <strain evidence="7">B10K-DU-027-49</strain>
        <tissue evidence="7">Muscle</tissue>
    </source>
</reference>
<accession>A0A7K5YJT2</accession>
<feature type="compositionally biased region" description="Polar residues" evidence="5">
    <location>
        <begin position="637"/>
        <end position="651"/>
    </location>
</feature>
<dbReference type="InterPro" id="IPR003598">
    <property type="entry name" value="Ig_sub2"/>
</dbReference>
<name>A0A7K5YJT2_9AVES</name>
<dbReference type="Proteomes" id="UP000522270">
    <property type="component" value="Unassembled WGS sequence"/>
</dbReference>
<feature type="compositionally biased region" description="Low complexity" evidence="5">
    <location>
        <begin position="1013"/>
        <end position="1025"/>
    </location>
</feature>
<evidence type="ECO:0000313" key="8">
    <source>
        <dbReference type="Proteomes" id="UP000522270"/>
    </source>
</evidence>
<feature type="compositionally biased region" description="Polar residues" evidence="5">
    <location>
        <begin position="945"/>
        <end position="958"/>
    </location>
</feature>
<dbReference type="OrthoDB" id="10062932at2759"/>
<feature type="compositionally biased region" description="Low complexity" evidence="5">
    <location>
        <begin position="412"/>
        <end position="425"/>
    </location>
</feature>
<dbReference type="InterPro" id="IPR003599">
    <property type="entry name" value="Ig_sub"/>
</dbReference>
<feature type="region of interest" description="Disordered" evidence="5">
    <location>
        <begin position="774"/>
        <end position="862"/>
    </location>
</feature>
<feature type="compositionally biased region" description="Low complexity" evidence="5">
    <location>
        <begin position="924"/>
        <end position="936"/>
    </location>
</feature>
<dbReference type="SUPFAM" id="SSF48726">
    <property type="entry name" value="Immunoglobulin"/>
    <property type="match status" value="2"/>
</dbReference>
<feature type="region of interest" description="Disordered" evidence="5">
    <location>
        <begin position="630"/>
        <end position="704"/>
    </location>
</feature>
<protein>
    <submittedName>
        <fullName evidence="7">IGS10 protein</fullName>
    </submittedName>
</protein>
<evidence type="ECO:0000259" key="6">
    <source>
        <dbReference type="PROSITE" id="PS50835"/>
    </source>
</evidence>
<feature type="compositionally biased region" description="Basic residues" evidence="5">
    <location>
        <begin position="213"/>
        <end position="224"/>
    </location>
</feature>
<evidence type="ECO:0000256" key="3">
    <source>
        <dbReference type="ARBA" id="ARBA00023157"/>
    </source>
</evidence>
<dbReference type="InterPro" id="IPR051170">
    <property type="entry name" value="Neural/epithelial_adhesion"/>
</dbReference>
<dbReference type="AlphaFoldDB" id="A0A7K5YJT2"/>
<feature type="compositionally biased region" description="Polar residues" evidence="5">
    <location>
        <begin position="355"/>
        <end position="365"/>
    </location>
</feature>
<dbReference type="EMBL" id="VYZE01000247">
    <property type="protein sequence ID" value="NWU65390.1"/>
    <property type="molecule type" value="Genomic_DNA"/>
</dbReference>
<keyword evidence="8" id="KW-1185">Reference proteome</keyword>
<feature type="compositionally biased region" description="Polar residues" evidence="5">
    <location>
        <begin position="1030"/>
        <end position="1039"/>
    </location>
</feature>
<feature type="compositionally biased region" description="Low complexity" evidence="5">
    <location>
        <begin position="684"/>
        <end position="696"/>
    </location>
</feature>
<dbReference type="SMART" id="SM00409">
    <property type="entry name" value="IG"/>
    <property type="match status" value="1"/>
</dbReference>
<feature type="region of interest" description="Disordered" evidence="5">
    <location>
        <begin position="243"/>
        <end position="285"/>
    </location>
</feature>
<evidence type="ECO:0000313" key="7">
    <source>
        <dbReference type="EMBL" id="NWU65390.1"/>
    </source>
</evidence>
<feature type="compositionally biased region" description="Acidic residues" evidence="5">
    <location>
        <begin position="273"/>
        <end position="285"/>
    </location>
</feature>
<feature type="domain" description="Ig-like" evidence="6">
    <location>
        <begin position="48"/>
        <end position="140"/>
    </location>
</feature>
<feature type="compositionally biased region" description="Polar residues" evidence="5">
    <location>
        <begin position="670"/>
        <end position="683"/>
    </location>
</feature>
<dbReference type="SMART" id="SM00408">
    <property type="entry name" value="IGc2"/>
    <property type="match status" value="1"/>
</dbReference>